<evidence type="ECO:0000313" key="4">
    <source>
        <dbReference type="Proteomes" id="UP000251314"/>
    </source>
</evidence>
<dbReference type="Proteomes" id="UP000251314">
    <property type="component" value="Unassembled WGS sequence"/>
</dbReference>
<comment type="caution">
    <text evidence="3">The sequence shown here is derived from an EMBL/GenBank/DDBJ whole genome shotgun (WGS) entry which is preliminary data.</text>
</comment>
<dbReference type="VEuPathDB" id="FungiDB:PC110_g17882"/>
<dbReference type="AlphaFoldDB" id="A0A329RLP5"/>
<dbReference type="PROSITE" id="PS50878">
    <property type="entry name" value="RT_POL"/>
    <property type="match status" value="1"/>
</dbReference>
<dbReference type="CDD" id="cd01647">
    <property type="entry name" value="RT_LTR"/>
    <property type="match status" value="1"/>
</dbReference>
<name>A0A329RLP5_9STRA</name>
<dbReference type="InterPro" id="IPR041577">
    <property type="entry name" value="RT_RNaseH_2"/>
</dbReference>
<evidence type="ECO:0000259" key="2">
    <source>
        <dbReference type="PROSITE" id="PS50878"/>
    </source>
</evidence>
<dbReference type="FunFam" id="3.30.70.270:FF:000020">
    <property type="entry name" value="Transposon Tf2-6 polyprotein-like Protein"/>
    <property type="match status" value="1"/>
</dbReference>
<reference evidence="3 4" key="1">
    <citation type="submission" date="2018-01" db="EMBL/GenBank/DDBJ databases">
        <title>Draft genome of the strawberry crown rot pathogen Phytophthora cactorum.</title>
        <authorList>
            <person name="Armitage A.D."/>
            <person name="Lysoe E."/>
            <person name="Nellist C.F."/>
            <person name="Harrison R.J."/>
            <person name="Brurberg M.B."/>
        </authorList>
    </citation>
    <scope>NUCLEOTIDE SEQUENCE [LARGE SCALE GENOMIC DNA]</scope>
    <source>
        <strain evidence="3 4">10300</strain>
    </source>
</reference>
<dbReference type="Pfam" id="PF00078">
    <property type="entry name" value="RVT_1"/>
    <property type="match status" value="1"/>
</dbReference>
<dbReference type="EMBL" id="MJFZ01000721">
    <property type="protein sequence ID" value="RAW25703.1"/>
    <property type="molecule type" value="Genomic_DNA"/>
</dbReference>
<dbReference type="PANTHER" id="PTHR37984:SF5">
    <property type="entry name" value="PROTEIN NYNRIN-LIKE"/>
    <property type="match status" value="1"/>
</dbReference>
<keyword evidence="4" id="KW-1185">Reference proteome</keyword>
<dbReference type="Gene3D" id="3.30.70.270">
    <property type="match status" value="2"/>
</dbReference>
<organism evidence="3 4">
    <name type="scientific">Phytophthora cactorum</name>
    <dbReference type="NCBI Taxonomy" id="29920"/>
    <lineage>
        <taxon>Eukaryota</taxon>
        <taxon>Sar</taxon>
        <taxon>Stramenopiles</taxon>
        <taxon>Oomycota</taxon>
        <taxon>Peronosporomycetes</taxon>
        <taxon>Peronosporales</taxon>
        <taxon>Peronosporaceae</taxon>
        <taxon>Phytophthora</taxon>
    </lineage>
</organism>
<dbReference type="GO" id="GO:0003824">
    <property type="term" value="F:catalytic activity"/>
    <property type="evidence" value="ECO:0007669"/>
    <property type="project" value="UniProtKB-KW"/>
</dbReference>
<dbReference type="OrthoDB" id="115141at2759"/>
<accession>A0A329RLP5</accession>
<sequence>MLFTTLDLRSRYWQIEVVPDDRDKTLFTTKQGLYRLKRMPFGLMNAPSKFQRMMNGELRGLAWLTWLVYLDDIIVYTKGGVERHILELATVLDRLSAAGLTLKLKKCVFAATSMEYHGHELSCDDVRPVARLVTAVSEFPRPKDPVEAKRFVHLAGYYRKFIEEFGSIMQPITRQQKKNCEWKWTEAQQFAFERVKEALTTKLPLVYPNFTLPFRLVTDARKIWLGAFVMQDQGRGWQPTAYASKVHSRAESNYSITELE</sequence>
<protein>
    <recommendedName>
        <fullName evidence="2">Reverse transcriptase domain-containing protein</fullName>
    </recommendedName>
</protein>
<gene>
    <name evidence="3" type="ORF">PC110_g17882</name>
</gene>
<feature type="domain" description="Reverse transcriptase" evidence="2">
    <location>
        <begin position="1"/>
        <end position="121"/>
    </location>
</feature>
<evidence type="ECO:0000256" key="1">
    <source>
        <dbReference type="ARBA" id="ARBA00023268"/>
    </source>
</evidence>
<proteinExistence type="predicted"/>
<dbReference type="InterPro" id="IPR043502">
    <property type="entry name" value="DNA/RNA_pol_sf"/>
</dbReference>
<evidence type="ECO:0000313" key="3">
    <source>
        <dbReference type="EMBL" id="RAW25703.1"/>
    </source>
</evidence>
<dbReference type="PANTHER" id="PTHR37984">
    <property type="entry name" value="PROTEIN CBG26694"/>
    <property type="match status" value="1"/>
</dbReference>
<dbReference type="Pfam" id="PF17919">
    <property type="entry name" value="RT_RNaseH_2"/>
    <property type="match status" value="1"/>
</dbReference>
<dbReference type="InterPro" id="IPR000477">
    <property type="entry name" value="RT_dom"/>
</dbReference>
<dbReference type="STRING" id="29920.A0A329RLP5"/>
<dbReference type="InterPro" id="IPR050951">
    <property type="entry name" value="Retrovirus_Pol_polyprotein"/>
</dbReference>
<dbReference type="SUPFAM" id="SSF56672">
    <property type="entry name" value="DNA/RNA polymerases"/>
    <property type="match status" value="1"/>
</dbReference>
<dbReference type="InterPro" id="IPR043128">
    <property type="entry name" value="Rev_trsase/Diguanyl_cyclase"/>
</dbReference>
<keyword evidence="1" id="KW-0511">Multifunctional enzyme</keyword>